<accession>W4HG55</accession>
<evidence type="ECO:0000259" key="1">
    <source>
        <dbReference type="PROSITE" id="PS50943"/>
    </source>
</evidence>
<comment type="caution">
    <text evidence="2">The sequence shown here is derived from an EMBL/GenBank/DDBJ whole genome shotgun (WGS) entry which is preliminary data.</text>
</comment>
<evidence type="ECO:0000313" key="2">
    <source>
        <dbReference type="EMBL" id="ETW10960.1"/>
    </source>
</evidence>
<protein>
    <submittedName>
        <fullName evidence="2">Transcriptional regulator</fullName>
    </submittedName>
</protein>
<dbReference type="GO" id="GO:0003677">
    <property type="term" value="F:DNA binding"/>
    <property type="evidence" value="ECO:0007669"/>
    <property type="project" value="InterPro"/>
</dbReference>
<feature type="domain" description="HTH cro/C1-type" evidence="1">
    <location>
        <begin position="18"/>
        <end position="62"/>
    </location>
</feature>
<dbReference type="PROSITE" id="PS50943">
    <property type="entry name" value="HTH_CROC1"/>
    <property type="match status" value="1"/>
</dbReference>
<evidence type="ECO:0000313" key="3">
    <source>
        <dbReference type="Proteomes" id="UP000019063"/>
    </source>
</evidence>
<name>W4HG55_9RHOB</name>
<dbReference type="eggNOG" id="ENOG502Z9W1">
    <property type="taxonomic scope" value="Bacteria"/>
</dbReference>
<dbReference type="STRING" id="1379903.ATO8_19469"/>
<dbReference type="CDD" id="cd00093">
    <property type="entry name" value="HTH_XRE"/>
    <property type="match status" value="1"/>
</dbReference>
<sequence>MSDAFPANLAFACSQFASIAQVCRRIGINRQQFNKYLAAQVRPSQHNMRRICDFFGVTESEILLEERRFRELLAVRSAPETQRGAPLYAPAIERLSRASGSLDRYCGYYYRYFFAFSYPGMITRSIGRLTRVGDQYLWKNVERHASMSHGASDVTKYEGMAFLLGDRLTIVEYESLLAGSITQMILYPSYHTGIDYLTGLQTGGPMKRGRKPAASRVMLEYLGQRVDLSRAIRRCGMFSQEAVGPRVTALIRNDMAADAWVFEVDQL</sequence>
<dbReference type="Gene3D" id="1.10.260.40">
    <property type="entry name" value="lambda repressor-like DNA-binding domains"/>
    <property type="match status" value="1"/>
</dbReference>
<gene>
    <name evidence="2" type="ORF">ATO8_19469</name>
</gene>
<dbReference type="Pfam" id="PF13443">
    <property type="entry name" value="HTH_26"/>
    <property type="match status" value="1"/>
</dbReference>
<keyword evidence="3" id="KW-1185">Reference proteome</keyword>
<organism evidence="2 3">
    <name type="scientific">Roseivivax marinus</name>
    <dbReference type="NCBI Taxonomy" id="1379903"/>
    <lineage>
        <taxon>Bacteria</taxon>
        <taxon>Pseudomonadati</taxon>
        <taxon>Pseudomonadota</taxon>
        <taxon>Alphaproteobacteria</taxon>
        <taxon>Rhodobacterales</taxon>
        <taxon>Roseobacteraceae</taxon>
        <taxon>Roseivivax</taxon>
    </lineage>
</organism>
<dbReference type="AlphaFoldDB" id="W4HG55"/>
<dbReference type="InterPro" id="IPR010982">
    <property type="entry name" value="Lambda_DNA-bd_dom_sf"/>
</dbReference>
<proteinExistence type="predicted"/>
<dbReference type="SUPFAM" id="SSF47413">
    <property type="entry name" value="lambda repressor-like DNA-binding domains"/>
    <property type="match status" value="1"/>
</dbReference>
<dbReference type="PATRIC" id="fig|1317118.6.peg.3984"/>
<dbReference type="RefSeq" id="WP_051487936.1">
    <property type="nucleotide sequence ID" value="NZ_AQQW01000019.1"/>
</dbReference>
<dbReference type="InterPro" id="IPR001387">
    <property type="entry name" value="Cro/C1-type_HTH"/>
</dbReference>
<dbReference type="Proteomes" id="UP000019063">
    <property type="component" value="Unassembled WGS sequence"/>
</dbReference>
<dbReference type="EMBL" id="AQQW01000019">
    <property type="protein sequence ID" value="ETW10960.1"/>
    <property type="molecule type" value="Genomic_DNA"/>
</dbReference>
<reference evidence="2 3" key="1">
    <citation type="journal article" date="2014" name="Antonie Van Leeuwenhoek">
        <title>Roseivivax atlanticus sp. nov., isolated from surface seawater of the Atlantic Ocean.</title>
        <authorList>
            <person name="Li G."/>
            <person name="Lai Q."/>
            <person name="Liu X."/>
            <person name="Sun F."/>
            <person name="Shao Z."/>
        </authorList>
    </citation>
    <scope>NUCLEOTIDE SEQUENCE [LARGE SCALE GENOMIC DNA]</scope>
    <source>
        <strain evidence="2 3">22II-s10s</strain>
    </source>
</reference>